<evidence type="ECO:0000256" key="4">
    <source>
        <dbReference type="SAM" id="MobiDB-lite"/>
    </source>
</evidence>
<feature type="region of interest" description="Disordered" evidence="4">
    <location>
        <begin position="60"/>
        <end position="142"/>
    </location>
</feature>
<evidence type="ECO:0000259" key="5">
    <source>
        <dbReference type="Pfam" id="PF11261"/>
    </source>
</evidence>
<comment type="caution">
    <text evidence="8">The sequence shown here is derived from an EMBL/GenBank/DDBJ whole genome shotgun (WGS) entry which is preliminary data.</text>
</comment>
<dbReference type="Pfam" id="PF11261">
    <property type="entry name" value="IRF-2BP1_2"/>
    <property type="match status" value="1"/>
</dbReference>
<gene>
    <name evidence="8" type="ORF">CUNI_LOCUS2275</name>
</gene>
<dbReference type="FunFam" id="1.10.10.1580:FF:000001">
    <property type="entry name" value="interferon regulatory factor 2-binding protein 2"/>
    <property type="match status" value="1"/>
</dbReference>
<dbReference type="OrthoDB" id="45007at2759"/>
<dbReference type="EMBL" id="CAJHNH020000291">
    <property type="protein sequence ID" value="CAG5116717.1"/>
    <property type="molecule type" value="Genomic_DNA"/>
</dbReference>
<keyword evidence="3" id="KW-0539">Nucleus</keyword>
<evidence type="ECO:0008006" key="10">
    <source>
        <dbReference type="Google" id="ProtNLM"/>
    </source>
</evidence>
<feature type="domain" description="Interferon regulatory factor 2-binding protein 1/2-like C3HC4 zinc finger" evidence="6">
    <location>
        <begin position="562"/>
        <end position="633"/>
    </location>
</feature>
<dbReference type="PANTHER" id="PTHR10816:SF19">
    <property type="entry name" value="PROTEIN INTERACTING WITH TTK69 AND SIN3A, ISOFORM D"/>
    <property type="match status" value="1"/>
</dbReference>
<dbReference type="Gene3D" id="1.10.10.1580">
    <property type="entry name" value="Interferon regulatory factor 2-binding protein"/>
    <property type="match status" value="1"/>
</dbReference>
<feature type="compositionally biased region" description="Polar residues" evidence="4">
    <location>
        <begin position="77"/>
        <end position="86"/>
    </location>
</feature>
<feature type="compositionally biased region" description="Low complexity" evidence="4">
    <location>
        <begin position="641"/>
        <end position="657"/>
    </location>
</feature>
<dbReference type="GO" id="GO:0006357">
    <property type="term" value="P:regulation of transcription by RNA polymerase II"/>
    <property type="evidence" value="ECO:0007669"/>
    <property type="project" value="TreeGrafter"/>
</dbReference>
<protein>
    <recommendedName>
        <fullName evidence="10">Interferon regulatory factor 2-binding protein-like</fullName>
    </recommendedName>
</protein>
<dbReference type="GO" id="GO:0003714">
    <property type="term" value="F:transcription corepressor activity"/>
    <property type="evidence" value="ECO:0007669"/>
    <property type="project" value="TreeGrafter"/>
</dbReference>
<dbReference type="Pfam" id="PF25454">
    <property type="entry name" value="zf-C3HC4_IRF-2BP1_2"/>
    <property type="match status" value="1"/>
</dbReference>
<feature type="domain" description="IRF-2BP1/2-like middle" evidence="7">
    <location>
        <begin position="240"/>
        <end position="373"/>
    </location>
</feature>
<dbReference type="SUPFAM" id="SSF57850">
    <property type="entry name" value="RING/U-box"/>
    <property type="match status" value="1"/>
</dbReference>
<evidence type="ECO:0000256" key="2">
    <source>
        <dbReference type="ARBA" id="ARBA00010802"/>
    </source>
</evidence>
<comment type="subcellular location">
    <subcellularLocation>
        <location evidence="1">Nucleus</location>
    </subcellularLocation>
</comment>
<reference evidence="8" key="1">
    <citation type="submission" date="2021-04" db="EMBL/GenBank/DDBJ databases">
        <authorList>
            <consortium name="Molecular Ecology Group"/>
        </authorList>
    </citation>
    <scope>NUCLEOTIDE SEQUENCE</scope>
</reference>
<dbReference type="PANTHER" id="PTHR10816">
    <property type="entry name" value="MYELIN TRANSCRIPTION FACTOR 1-RELATED"/>
    <property type="match status" value="1"/>
</dbReference>
<accession>A0A8S3YIA2</accession>
<evidence type="ECO:0000256" key="1">
    <source>
        <dbReference type="ARBA" id="ARBA00004123"/>
    </source>
</evidence>
<evidence type="ECO:0000259" key="6">
    <source>
        <dbReference type="Pfam" id="PF25454"/>
    </source>
</evidence>
<name>A0A8S3YIA2_9EUPU</name>
<dbReference type="Pfam" id="PF25457">
    <property type="entry name" value="IRF-2BP1_2_M"/>
    <property type="match status" value="1"/>
</dbReference>
<comment type="similarity">
    <text evidence="2">Belongs to the IRF2BP family.</text>
</comment>
<evidence type="ECO:0000313" key="8">
    <source>
        <dbReference type="EMBL" id="CAG5116717.1"/>
    </source>
</evidence>
<sequence>MSMPHRAQRQHCYLCDLPRMPWAMVHDFSESVCRGCVNYEGPDRIEMIIDAARHMKRVHGFQDSPRGPVVNGVGKPSPQNIASGAQSRAGIHGQSSSSGPSEVHQHSSVPLDATRLTGPPSAHHLPGSGHSQPPPSLAHHPSQDRFIDSRRTMIEFSSLGRLTTGLSVSHLHPSSRTSEDHFAEMHHRNSPPRMGLPLLHPLNHSSRHSAPPQPPLLQGRRGNDDDSESGADDLVRYSSLEEAIQKNSLVRDTLNTLAACVPFLIRLRKDHMLMGRMFAFDVSFKSPHELELKYFVEYPVGSGTVHNSIASLVKLMCQDTVKDFGKGQSSGLVYLEYEVKHNSGQWNYMSDLFSDSVRYFKEALKRELLPTPYVDSCLPPLPSHLGRLIPLSKPDSHRSLLDGASSSSSSSRKRKSSPGSDEDYGGPSSKFSDDQQKRQQWLQSQTDALKLTISSAATAYGPGLPSSTSISPLSNHNHTPSPPNGSHMLTNPGPSPMAALMSVTDTLVSPRQPDLLHAGNLMRVPHQSPNGSRRGSHLGPVCDTGVGSTIPESTSGMSAELLKCTLCQERLEDTHFVQCPSVADHKFCFPCSKESIKRQGAGSEVYCPSGNKCPLAGSNIPWAFMQGEIITILGEDYNGPGASSTSTSGDSSSASSSNINGKDVSIKKERES</sequence>
<keyword evidence="9" id="KW-1185">Reference proteome</keyword>
<proteinExistence type="inferred from homology"/>
<dbReference type="CDD" id="cd16511">
    <property type="entry name" value="vRING-HC_IRF2BP1-like"/>
    <property type="match status" value="1"/>
</dbReference>
<dbReference type="InterPro" id="IPR057414">
    <property type="entry name" value="Zf-C3HC4_IRF-2BP1_2"/>
</dbReference>
<feature type="region of interest" description="Disordered" evidence="4">
    <location>
        <begin position="518"/>
        <end position="537"/>
    </location>
</feature>
<feature type="compositionally biased region" description="Polar residues" evidence="4">
    <location>
        <begin position="465"/>
        <end position="479"/>
    </location>
</feature>
<feature type="domain" description="Interferon regulatory factor 2-binding protein 1/2-like zinc finger" evidence="5">
    <location>
        <begin position="8"/>
        <end position="59"/>
    </location>
</feature>
<evidence type="ECO:0000256" key="3">
    <source>
        <dbReference type="ARBA" id="ARBA00023242"/>
    </source>
</evidence>
<feature type="region of interest" description="Disordered" evidence="4">
    <location>
        <begin position="168"/>
        <end position="231"/>
    </location>
</feature>
<feature type="region of interest" description="Disordered" evidence="4">
    <location>
        <begin position="463"/>
        <end position="499"/>
    </location>
</feature>
<dbReference type="InterPro" id="IPR058682">
    <property type="entry name" value="IRF-2BP1/2-like_M"/>
</dbReference>
<feature type="compositionally biased region" description="Basic and acidic residues" evidence="4">
    <location>
        <begin position="177"/>
        <end position="187"/>
    </location>
</feature>
<evidence type="ECO:0000259" key="7">
    <source>
        <dbReference type="Pfam" id="PF25457"/>
    </source>
</evidence>
<evidence type="ECO:0000313" key="9">
    <source>
        <dbReference type="Proteomes" id="UP000678393"/>
    </source>
</evidence>
<dbReference type="AlphaFoldDB" id="A0A8S3YIA2"/>
<dbReference type="InterPro" id="IPR044882">
    <property type="entry name" value="I2BP1/2_C3HC4-RING_sf"/>
</dbReference>
<feature type="region of interest" description="Disordered" evidence="4">
    <location>
        <begin position="396"/>
        <end position="443"/>
    </location>
</feature>
<feature type="region of interest" description="Disordered" evidence="4">
    <location>
        <begin position="636"/>
        <end position="672"/>
    </location>
</feature>
<dbReference type="GO" id="GO:0005634">
    <property type="term" value="C:nucleus"/>
    <property type="evidence" value="ECO:0007669"/>
    <property type="project" value="UniProtKB-SubCell"/>
</dbReference>
<dbReference type="Proteomes" id="UP000678393">
    <property type="component" value="Unassembled WGS sequence"/>
</dbReference>
<organism evidence="8 9">
    <name type="scientific">Candidula unifasciata</name>
    <dbReference type="NCBI Taxonomy" id="100452"/>
    <lineage>
        <taxon>Eukaryota</taxon>
        <taxon>Metazoa</taxon>
        <taxon>Spiralia</taxon>
        <taxon>Lophotrochozoa</taxon>
        <taxon>Mollusca</taxon>
        <taxon>Gastropoda</taxon>
        <taxon>Heterobranchia</taxon>
        <taxon>Euthyneura</taxon>
        <taxon>Panpulmonata</taxon>
        <taxon>Eupulmonata</taxon>
        <taxon>Stylommatophora</taxon>
        <taxon>Helicina</taxon>
        <taxon>Helicoidea</taxon>
        <taxon>Geomitridae</taxon>
        <taxon>Candidula</taxon>
    </lineage>
</organism>
<dbReference type="InterPro" id="IPR022750">
    <property type="entry name" value="IRF-2BP1_2-like_Znf"/>
</dbReference>